<dbReference type="Proteomes" id="UP001160390">
    <property type="component" value="Unassembled WGS sequence"/>
</dbReference>
<organism evidence="1 2">
    <name type="scientific">Clonostachys chloroleuca</name>
    <dbReference type="NCBI Taxonomy" id="1926264"/>
    <lineage>
        <taxon>Eukaryota</taxon>
        <taxon>Fungi</taxon>
        <taxon>Dikarya</taxon>
        <taxon>Ascomycota</taxon>
        <taxon>Pezizomycotina</taxon>
        <taxon>Sordariomycetes</taxon>
        <taxon>Hypocreomycetidae</taxon>
        <taxon>Hypocreales</taxon>
        <taxon>Bionectriaceae</taxon>
        <taxon>Clonostachys</taxon>
    </lineage>
</organism>
<reference evidence="1" key="1">
    <citation type="submission" date="2023-01" db="EMBL/GenBank/DDBJ databases">
        <authorList>
            <person name="Piombo E."/>
        </authorList>
    </citation>
    <scope>NUCLEOTIDE SEQUENCE</scope>
</reference>
<protein>
    <submittedName>
        <fullName evidence="1">Uncharacterized protein</fullName>
    </submittedName>
</protein>
<evidence type="ECO:0000313" key="1">
    <source>
        <dbReference type="EMBL" id="CAI6091944.1"/>
    </source>
</evidence>
<name>A0AA35M833_9HYPO</name>
<evidence type="ECO:0000313" key="2">
    <source>
        <dbReference type="Proteomes" id="UP001160390"/>
    </source>
</evidence>
<keyword evidence="2" id="KW-1185">Reference proteome</keyword>
<accession>A0AA35M833</accession>
<comment type="caution">
    <text evidence="1">The sequence shown here is derived from an EMBL/GenBank/DDBJ whole genome shotgun (WGS) entry which is preliminary data.</text>
</comment>
<dbReference type="PANTHER" id="PTHR42085">
    <property type="entry name" value="F-BOX DOMAIN-CONTAINING PROTEIN"/>
    <property type="match status" value="1"/>
</dbReference>
<sequence>MRQQSTPPLLRLPPKIRERIYFFAGVIRECPVAIVPFDKYATHFCPWGNQLSTCAPWNFAKVQGPLSEWPPMLNACAQTQEKLENLNVLRTISTNAVWSLRHLLARLNSWPCIRGHSSPFSNPKACLICGSSARRADLEIPTYRRSQQIIEAWENVCGRLANSGIVSGQLHLEFVCDVEDLQTAQRVLKPLGCLPCLKQSSIRLGRKAERELSSFARITSEKLTRKKQNTEGFRFFDLPREIRHQILRHTNMGPSSDSLPDARTIRILKEKFDHRYPLASIHPLAKNAARVLPLELCLTSRQMYLDASEVFYSQNPFHFQGPFTKTLSVLDHMPVQLLKRLRRITFDLDSQKIFLWKHFHSPSQWRKLIRLLGKYCNPSNLLISITATDYRATAMRFGSEEDKEDIMRHIYNVYADVVRAVKKWLPGLQDFHLSFSIFLKLEAVLERFVMGPDRWFAWQSLSQTKKHTMANSRYARVPHRDPCLAHRRARVVGIPSLREKRRKKGTG</sequence>
<proteinExistence type="predicted"/>
<dbReference type="EMBL" id="CABFNP030001195">
    <property type="protein sequence ID" value="CAI6091944.1"/>
    <property type="molecule type" value="Genomic_DNA"/>
</dbReference>
<dbReference type="PANTHER" id="PTHR42085:SF2">
    <property type="entry name" value="F-BOX DOMAIN-CONTAINING PROTEIN"/>
    <property type="match status" value="1"/>
</dbReference>
<dbReference type="InterPro" id="IPR038883">
    <property type="entry name" value="AN11006-like"/>
</dbReference>
<dbReference type="AlphaFoldDB" id="A0AA35M833"/>
<gene>
    <name evidence="1" type="ORF">CCHLO57077_00006097</name>
</gene>